<feature type="domain" description="Flagellar hook protein FlgE/F/G-like D1" evidence="9">
    <location>
        <begin position="76"/>
        <end position="135"/>
    </location>
</feature>
<dbReference type="SUPFAM" id="SSF117143">
    <property type="entry name" value="Flagellar hook protein flgE"/>
    <property type="match status" value="1"/>
</dbReference>
<dbReference type="STRING" id="1121942.SAMN02745148_01817"/>
<dbReference type="InterPro" id="IPR010930">
    <property type="entry name" value="Flg_bb/hook_C_dom"/>
</dbReference>
<feature type="domain" description="Flagellar hook protein FlgE D2" evidence="8">
    <location>
        <begin position="151"/>
        <end position="278"/>
    </location>
</feature>
<organism evidence="10 11">
    <name type="scientific">Modicisalibacter ilicicola DSM 19980</name>
    <dbReference type="NCBI Taxonomy" id="1121942"/>
    <lineage>
        <taxon>Bacteria</taxon>
        <taxon>Pseudomonadati</taxon>
        <taxon>Pseudomonadota</taxon>
        <taxon>Gammaproteobacteria</taxon>
        <taxon>Oceanospirillales</taxon>
        <taxon>Halomonadaceae</taxon>
        <taxon>Modicisalibacter</taxon>
    </lineage>
</organism>
<proteinExistence type="inferred from homology"/>
<dbReference type="Pfam" id="PF06429">
    <property type="entry name" value="Flg_bbr_C"/>
    <property type="match status" value="1"/>
</dbReference>
<keyword evidence="4 5" id="KW-0975">Bacterial flagellum</keyword>
<dbReference type="RefSeq" id="WP_072821973.1">
    <property type="nucleotide sequence ID" value="NZ_FQUJ01000007.1"/>
</dbReference>
<dbReference type="Pfam" id="PF22692">
    <property type="entry name" value="LlgE_F_G_D1"/>
    <property type="match status" value="1"/>
</dbReference>
<dbReference type="InterPro" id="IPR011491">
    <property type="entry name" value="FlgE_D2"/>
</dbReference>
<gene>
    <name evidence="10" type="ORF">SAMN02745148_01817</name>
</gene>
<keyword evidence="10" id="KW-0969">Cilium</keyword>
<evidence type="ECO:0000259" key="9">
    <source>
        <dbReference type="Pfam" id="PF22692"/>
    </source>
</evidence>
<dbReference type="NCBIfam" id="NF004238">
    <property type="entry name" value="PRK05682.1-1"/>
    <property type="match status" value="1"/>
</dbReference>
<keyword evidence="10" id="KW-0966">Cell projection</keyword>
<dbReference type="InterPro" id="IPR037058">
    <property type="entry name" value="Falgellar_hook_FlgE_sf"/>
</dbReference>
<evidence type="ECO:0000256" key="3">
    <source>
        <dbReference type="ARBA" id="ARBA00019015"/>
    </source>
</evidence>
<dbReference type="Pfam" id="PF07559">
    <property type="entry name" value="FlgE_D2"/>
    <property type="match status" value="1"/>
</dbReference>
<dbReference type="GO" id="GO:0071978">
    <property type="term" value="P:bacterial-type flagellum-dependent swarming motility"/>
    <property type="evidence" value="ECO:0007669"/>
    <property type="project" value="TreeGrafter"/>
</dbReference>
<dbReference type="GO" id="GO:0005829">
    <property type="term" value="C:cytosol"/>
    <property type="evidence" value="ECO:0007669"/>
    <property type="project" value="TreeGrafter"/>
</dbReference>
<dbReference type="Pfam" id="PF00460">
    <property type="entry name" value="Flg_bb_rod"/>
    <property type="match status" value="1"/>
</dbReference>
<dbReference type="GO" id="GO:0009424">
    <property type="term" value="C:bacterial-type flagellum hook"/>
    <property type="evidence" value="ECO:0007669"/>
    <property type="project" value="TreeGrafter"/>
</dbReference>
<keyword evidence="11" id="KW-1185">Reference proteome</keyword>
<dbReference type="AlphaFoldDB" id="A0A1M4Z0E7"/>
<dbReference type="InterPro" id="IPR053967">
    <property type="entry name" value="LlgE_F_G-like_D1"/>
</dbReference>
<evidence type="ECO:0000256" key="1">
    <source>
        <dbReference type="ARBA" id="ARBA00004117"/>
    </source>
</evidence>
<dbReference type="InterPro" id="IPR020013">
    <property type="entry name" value="Flagellar_FlgE/F/G"/>
</dbReference>
<dbReference type="OrthoDB" id="8578401at2"/>
<dbReference type="Proteomes" id="UP000184346">
    <property type="component" value="Unassembled WGS sequence"/>
</dbReference>
<keyword evidence="10" id="KW-0282">Flagellum</keyword>
<evidence type="ECO:0000256" key="4">
    <source>
        <dbReference type="ARBA" id="ARBA00023143"/>
    </source>
</evidence>
<dbReference type="InterPro" id="IPR001444">
    <property type="entry name" value="Flag_bb_rod_N"/>
</dbReference>
<evidence type="ECO:0000256" key="2">
    <source>
        <dbReference type="ARBA" id="ARBA00009677"/>
    </source>
</evidence>
<evidence type="ECO:0000259" key="7">
    <source>
        <dbReference type="Pfam" id="PF06429"/>
    </source>
</evidence>
<comment type="function">
    <text evidence="5">A flexible structure which links the flagellar filament to the drive apparatus in the basal body.</text>
</comment>
<dbReference type="PANTHER" id="PTHR30435">
    <property type="entry name" value="FLAGELLAR PROTEIN"/>
    <property type="match status" value="1"/>
</dbReference>
<dbReference type="Gene3D" id="2.60.98.20">
    <property type="entry name" value="Flagellar hook protein FlgE"/>
    <property type="match status" value="1"/>
</dbReference>
<evidence type="ECO:0000313" key="11">
    <source>
        <dbReference type="Proteomes" id="UP000184346"/>
    </source>
</evidence>
<dbReference type="GO" id="GO:0009425">
    <property type="term" value="C:bacterial-type flagellum basal body"/>
    <property type="evidence" value="ECO:0007669"/>
    <property type="project" value="UniProtKB-SubCell"/>
</dbReference>
<dbReference type="PANTHER" id="PTHR30435:SF1">
    <property type="entry name" value="FLAGELLAR HOOK PROTEIN FLGE"/>
    <property type="match status" value="1"/>
</dbReference>
<accession>A0A1M4Z0E7</accession>
<sequence length="397" mass="41303">MGFSQALSGLNAASANLDVVGNNIANSQTVGFKSSSVQFADVYAGAKVGLGTRVSAVLQDFSNGTLESTNRNLDLAISGGGFFRMTQNDQVVYSRNGQLTMTSDGYLENAQGARLTGFPAGVGAGGQPQELKIPSEGLAANPTTAIDTSLNLNAEDATIDRATVTFDAADPTTYSYANSATVYDSLGVAHNVTMYFTKTADNQWEVRQRMDGSAPVPDNVGSLSFNANGTLDTAGSTFPTYGFTPGGGADPLTYDIDFAGTTQFGGDFELSSLNQNGYTSGSLVGIAINDDGNIVGNFSNEQSQVLGTISLANFRNPEGLQPVGDNAWAETGKSGQALLGQAGTGMFGSVESGVVETSNVDLTSELVDLIIAQRNFQANTNSVRTQSEVLESVVNLR</sequence>
<dbReference type="EMBL" id="FQUJ01000007">
    <property type="protein sequence ID" value="SHF11524.1"/>
    <property type="molecule type" value="Genomic_DNA"/>
</dbReference>
<evidence type="ECO:0000256" key="5">
    <source>
        <dbReference type="RuleBase" id="RU362116"/>
    </source>
</evidence>
<name>A0A1M4Z0E7_9GAMM</name>
<comment type="subcellular location">
    <subcellularLocation>
        <location evidence="1 5">Bacterial flagellum basal body</location>
    </subcellularLocation>
</comment>
<feature type="domain" description="Flagellar basal-body/hook protein C-terminal" evidence="7">
    <location>
        <begin position="352"/>
        <end position="396"/>
    </location>
</feature>
<dbReference type="InterPro" id="IPR037925">
    <property type="entry name" value="FlgE/F/G-like"/>
</dbReference>
<evidence type="ECO:0000259" key="8">
    <source>
        <dbReference type="Pfam" id="PF07559"/>
    </source>
</evidence>
<feature type="domain" description="Flagellar basal body rod protein N-terminal" evidence="6">
    <location>
        <begin position="6"/>
        <end position="33"/>
    </location>
</feature>
<evidence type="ECO:0000259" key="6">
    <source>
        <dbReference type="Pfam" id="PF00460"/>
    </source>
</evidence>
<dbReference type="NCBIfam" id="TIGR03506">
    <property type="entry name" value="FlgEFG_subfam"/>
    <property type="match status" value="1"/>
</dbReference>
<evidence type="ECO:0000313" key="10">
    <source>
        <dbReference type="EMBL" id="SHF11524.1"/>
    </source>
</evidence>
<reference evidence="10 11" key="1">
    <citation type="submission" date="2016-11" db="EMBL/GenBank/DDBJ databases">
        <authorList>
            <person name="Jaros S."/>
            <person name="Januszkiewicz K."/>
            <person name="Wedrychowicz H."/>
        </authorList>
    </citation>
    <scope>NUCLEOTIDE SEQUENCE [LARGE SCALE GENOMIC DNA]</scope>
    <source>
        <strain evidence="10 11">DSM 19980</strain>
    </source>
</reference>
<comment type="similarity">
    <text evidence="2 5">Belongs to the flagella basal body rod proteins family.</text>
</comment>
<protein>
    <recommendedName>
        <fullName evidence="3 5">Flagellar hook protein FlgE</fullName>
    </recommendedName>
</protein>